<dbReference type="OrthoDB" id="3647at2759"/>
<sequence length="217" mass="24612">MAQTLVMEKFRGFQKSGVKHADVLDVYKKWASTYDKDLELIKHDSARAGASALADELQRLQKPKNVRILDVAAGTGYCGLELKKRGFTNIDALDACQEMLNVAGSKDVYQALICEDVVDKPLQIENGTYDALLCVEGFIDGHIKCDALPHMLKVVKPGGTVVLTVREEFLHITAEYRKLDPLIVRLREEGMWEYIIRYITPHYFGDKDGVIYVYRRK</sequence>
<name>A0A6P4YXG9_BRABE</name>
<gene>
    <name evidence="3" type="primary">LOC109471533</name>
</gene>
<dbReference type="Gene3D" id="3.40.50.150">
    <property type="entry name" value="Vaccinia Virus protein VP39"/>
    <property type="match status" value="1"/>
</dbReference>
<reference evidence="3" key="1">
    <citation type="submission" date="2025-08" db="UniProtKB">
        <authorList>
            <consortium name="RefSeq"/>
        </authorList>
    </citation>
    <scope>IDENTIFICATION</scope>
    <source>
        <tissue evidence="3">Gonad</tissue>
    </source>
</reference>
<evidence type="ECO:0000313" key="2">
    <source>
        <dbReference type="Proteomes" id="UP000515135"/>
    </source>
</evidence>
<dbReference type="KEGG" id="bbel:109471533"/>
<dbReference type="Proteomes" id="UP000515135">
    <property type="component" value="Unplaced"/>
</dbReference>
<dbReference type="SUPFAM" id="SSF53335">
    <property type="entry name" value="S-adenosyl-L-methionine-dependent methyltransferases"/>
    <property type="match status" value="1"/>
</dbReference>
<dbReference type="PANTHER" id="PTHR43591">
    <property type="entry name" value="METHYLTRANSFERASE"/>
    <property type="match status" value="1"/>
</dbReference>
<proteinExistence type="predicted"/>
<dbReference type="Pfam" id="PF13649">
    <property type="entry name" value="Methyltransf_25"/>
    <property type="match status" value="1"/>
</dbReference>
<evidence type="ECO:0000259" key="1">
    <source>
        <dbReference type="Pfam" id="PF13649"/>
    </source>
</evidence>
<evidence type="ECO:0000313" key="3">
    <source>
        <dbReference type="RefSeq" id="XP_019626439.1"/>
    </source>
</evidence>
<dbReference type="RefSeq" id="XP_019626439.1">
    <property type="nucleotide sequence ID" value="XM_019770880.1"/>
</dbReference>
<dbReference type="InterPro" id="IPR029063">
    <property type="entry name" value="SAM-dependent_MTases_sf"/>
</dbReference>
<dbReference type="InterPro" id="IPR041698">
    <property type="entry name" value="Methyltransf_25"/>
</dbReference>
<protein>
    <submittedName>
        <fullName evidence="3">Williams-Beuren syndrome chromosomal region 27 protein-like</fullName>
    </submittedName>
</protein>
<dbReference type="GeneID" id="109471533"/>
<dbReference type="PANTHER" id="PTHR43591:SF101">
    <property type="entry name" value="METHYLTRANSFERASE-LIKE PROTEIN 27"/>
    <property type="match status" value="1"/>
</dbReference>
<feature type="domain" description="Methyltransferase" evidence="1">
    <location>
        <begin position="68"/>
        <end position="159"/>
    </location>
</feature>
<dbReference type="AlphaFoldDB" id="A0A6P4YXG9"/>
<organism evidence="2 3">
    <name type="scientific">Branchiostoma belcheri</name>
    <name type="common">Amphioxus</name>
    <dbReference type="NCBI Taxonomy" id="7741"/>
    <lineage>
        <taxon>Eukaryota</taxon>
        <taxon>Metazoa</taxon>
        <taxon>Chordata</taxon>
        <taxon>Cephalochordata</taxon>
        <taxon>Leptocardii</taxon>
        <taxon>Amphioxiformes</taxon>
        <taxon>Branchiostomatidae</taxon>
        <taxon>Branchiostoma</taxon>
    </lineage>
</organism>
<accession>A0A6P4YXG9</accession>
<dbReference type="CDD" id="cd02440">
    <property type="entry name" value="AdoMet_MTases"/>
    <property type="match status" value="1"/>
</dbReference>
<keyword evidence="2" id="KW-1185">Reference proteome</keyword>